<name>A0AB34FD75_9HYPO</name>
<feature type="region of interest" description="Disordered" evidence="1">
    <location>
        <begin position="1"/>
        <end position="48"/>
    </location>
</feature>
<gene>
    <name evidence="2" type="ORF">O9K51_11158</name>
</gene>
<dbReference type="AlphaFoldDB" id="A0AB34FD75"/>
<sequence length="104" mass="10722">MASSIGNVPKYQNPSRLASNPGVDSMAQNPDALHPLRPNPPAPGQDQMRLGNRVVQLDAPSPYGLVSPMKPSPGVAQRGLGIQTSLMSHLPSVAVAACEAATTA</sequence>
<keyword evidence="3" id="KW-1185">Reference proteome</keyword>
<evidence type="ECO:0000313" key="3">
    <source>
        <dbReference type="Proteomes" id="UP001163105"/>
    </source>
</evidence>
<dbReference type="EMBL" id="JAQHRD010000024">
    <property type="protein sequence ID" value="KAJ6436335.1"/>
    <property type="molecule type" value="Genomic_DNA"/>
</dbReference>
<evidence type="ECO:0000256" key="1">
    <source>
        <dbReference type="SAM" id="MobiDB-lite"/>
    </source>
</evidence>
<comment type="caution">
    <text evidence="2">The sequence shown here is derived from an EMBL/GenBank/DDBJ whole genome shotgun (WGS) entry which is preliminary data.</text>
</comment>
<accession>A0AB34FD75</accession>
<proteinExistence type="predicted"/>
<reference evidence="2" key="1">
    <citation type="submission" date="2023-01" db="EMBL/GenBank/DDBJ databases">
        <title>The growth and conidiation of Purpureocillium lavendulum are regulated by nitrogen source and histone H3K14 acetylation.</title>
        <authorList>
            <person name="Tang P."/>
            <person name="Han J."/>
            <person name="Zhang C."/>
            <person name="Tang P."/>
            <person name="Qi F."/>
            <person name="Zhang K."/>
            <person name="Liang L."/>
        </authorList>
    </citation>
    <scope>NUCLEOTIDE SEQUENCE</scope>
    <source>
        <strain evidence="2">YMF1.00683</strain>
    </source>
</reference>
<dbReference type="Proteomes" id="UP001163105">
    <property type="component" value="Unassembled WGS sequence"/>
</dbReference>
<organism evidence="2 3">
    <name type="scientific">Purpureocillium lavendulum</name>
    <dbReference type="NCBI Taxonomy" id="1247861"/>
    <lineage>
        <taxon>Eukaryota</taxon>
        <taxon>Fungi</taxon>
        <taxon>Dikarya</taxon>
        <taxon>Ascomycota</taxon>
        <taxon>Pezizomycotina</taxon>
        <taxon>Sordariomycetes</taxon>
        <taxon>Hypocreomycetidae</taxon>
        <taxon>Hypocreales</taxon>
        <taxon>Ophiocordycipitaceae</taxon>
        <taxon>Purpureocillium</taxon>
    </lineage>
</organism>
<protein>
    <submittedName>
        <fullName evidence="2">Uncharacterized protein</fullName>
    </submittedName>
</protein>
<evidence type="ECO:0000313" key="2">
    <source>
        <dbReference type="EMBL" id="KAJ6436335.1"/>
    </source>
</evidence>
<feature type="compositionally biased region" description="Polar residues" evidence="1">
    <location>
        <begin position="1"/>
        <end position="18"/>
    </location>
</feature>